<evidence type="ECO:0000313" key="4">
    <source>
        <dbReference type="Proteomes" id="UP001148838"/>
    </source>
</evidence>
<comment type="caution">
    <text evidence="3">The sequence shown here is derived from an EMBL/GenBank/DDBJ whole genome shotgun (WGS) entry which is preliminary data.</text>
</comment>
<feature type="transmembrane region" description="Helical" evidence="2">
    <location>
        <begin position="111"/>
        <end position="133"/>
    </location>
</feature>
<reference evidence="3 4" key="1">
    <citation type="journal article" date="2022" name="Allergy">
        <title>Genome assembly and annotation of Periplaneta americana reveal a comprehensive cockroach allergen profile.</title>
        <authorList>
            <person name="Wang L."/>
            <person name="Xiong Q."/>
            <person name="Saelim N."/>
            <person name="Wang L."/>
            <person name="Nong W."/>
            <person name="Wan A.T."/>
            <person name="Shi M."/>
            <person name="Liu X."/>
            <person name="Cao Q."/>
            <person name="Hui J.H.L."/>
            <person name="Sookrung N."/>
            <person name="Leung T.F."/>
            <person name="Tungtrongchitr A."/>
            <person name="Tsui S.K.W."/>
        </authorList>
    </citation>
    <scope>NUCLEOTIDE SEQUENCE [LARGE SCALE GENOMIC DNA]</scope>
    <source>
        <strain evidence="3">PWHHKU_190912</strain>
    </source>
</reference>
<accession>A0ABQ8T1U9</accession>
<evidence type="ECO:0000256" key="2">
    <source>
        <dbReference type="SAM" id="Phobius"/>
    </source>
</evidence>
<organism evidence="3 4">
    <name type="scientific">Periplaneta americana</name>
    <name type="common">American cockroach</name>
    <name type="synonym">Blatta americana</name>
    <dbReference type="NCBI Taxonomy" id="6978"/>
    <lineage>
        <taxon>Eukaryota</taxon>
        <taxon>Metazoa</taxon>
        <taxon>Ecdysozoa</taxon>
        <taxon>Arthropoda</taxon>
        <taxon>Hexapoda</taxon>
        <taxon>Insecta</taxon>
        <taxon>Pterygota</taxon>
        <taxon>Neoptera</taxon>
        <taxon>Polyneoptera</taxon>
        <taxon>Dictyoptera</taxon>
        <taxon>Blattodea</taxon>
        <taxon>Blattoidea</taxon>
        <taxon>Blattidae</taxon>
        <taxon>Blattinae</taxon>
        <taxon>Periplaneta</taxon>
    </lineage>
</organism>
<keyword evidence="2" id="KW-0812">Transmembrane</keyword>
<gene>
    <name evidence="3" type="ORF">ANN_08595</name>
</gene>
<name>A0ABQ8T1U9_PERAM</name>
<evidence type="ECO:0000256" key="1">
    <source>
        <dbReference type="SAM" id="MobiDB-lite"/>
    </source>
</evidence>
<evidence type="ECO:0000313" key="3">
    <source>
        <dbReference type="EMBL" id="KAJ4440454.1"/>
    </source>
</evidence>
<sequence>MLHKIVKLISHISDDNQSIMFKSGNLTNLELLQLYNKHVTPLAAEDKTSTTVPQTKSEKKRRQEARNVRRILLSSRIIATTMAKKDYNLRLIDTIYEQVPAFTDLFDEDTWYIFAACFVAGTCVLAFLLSRFITIQPVD</sequence>
<keyword evidence="2" id="KW-1133">Transmembrane helix</keyword>
<dbReference type="Proteomes" id="UP001148838">
    <property type="component" value="Unassembled WGS sequence"/>
</dbReference>
<feature type="region of interest" description="Disordered" evidence="1">
    <location>
        <begin position="46"/>
        <end position="65"/>
    </location>
</feature>
<keyword evidence="4" id="KW-1185">Reference proteome</keyword>
<proteinExistence type="predicted"/>
<protein>
    <submittedName>
        <fullName evidence="3">Uncharacterized protein</fullName>
    </submittedName>
</protein>
<dbReference type="EMBL" id="JAJSOF020000017">
    <property type="protein sequence ID" value="KAJ4440454.1"/>
    <property type="molecule type" value="Genomic_DNA"/>
</dbReference>
<keyword evidence="2" id="KW-0472">Membrane</keyword>